<evidence type="ECO:0000313" key="2">
    <source>
        <dbReference type="EMBL" id="KAH0550640.1"/>
    </source>
</evidence>
<proteinExistence type="predicted"/>
<keyword evidence="3" id="KW-1185">Reference proteome</keyword>
<dbReference type="Proteomes" id="UP000826195">
    <property type="component" value="Unassembled WGS sequence"/>
</dbReference>
<dbReference type="EMBL" id="JAHXZJ010001864">
    <property type="protein sequence ID" value="KAH0550640.1"/>
    <property type="molecule type" value="Genomic_DNA"/>
</dbReference>
<accession>A0AAV7ID24</accession>
<evidence type="ECO:0000256" key="1">
    <source>
        <dbReference type="SAM" id="SignalP"/>
    </source>
</evidence>
<evidence type="ECO:0008006" key="4">
    <source>
        <dbReference type="Google" id="ProtNLM"/>
    </source>
</evidence>
<evidence type="ECO:0000313" key="3">
    <source>
        <dbReference type="Proteomes" id="UP000826195"/>
    </source>
</evidence>
<organism evidence="2 3">
    <name type="scientific">Cotesia glomerata</name>
    <name type="common">Lepidopteran parasitic wasp</name>
    <name type="synonym">Apanteles glomeratus</name>
    <dbReference type="NCBI Taxonomy" id="32391"/>
    <lineage>
        <taxon>Eukaryota</taxon>
        <taxon>Metazoa</taxon>
        <taxon>Ecdysozoa</taxon>
        <taxon>Arthropoda</taxon>
        <taxon>Hexapoda</taxon>
        <taxon>Insecta</taxon>
        <taxon>Pterygota</taxon>
        <taxon>Neoptera</taxon>
        <taxon>Endopterygota</taxon>
        <taxon>Hymenoptera</taxon>
        <taxon>Apocrita</taxon>
        <taxon>Ichneumonoidea</taxon>
        <taxon>Braconidae</taxon>
        <taxon>Microgastrinae</taxon>
        <taxon>Cotesia</taxon>
    </lineage>
</organism>
<protein>
    <recommendedName>
        <fullName evidence="4">Secreted protein</fullName>
    </recommendedName>
</protein>
<keyword evidence="1" id="KW-0732">Signal</keyword>
<feature type="signal peptide" evidence="1">
    <location>
        <begin position="1"/>
        <end position="21"/>
    </location>
</feature>
<name>A0AAV7ID24_COTGL</name>
<comment type="caution">
    <text evidence="2">The sequence shown here is derived from an EMBL/GenBank/DDBJ whole genome shotgun (WGS) entry which is preliminary data.</text>
</comment>
<feature type="chain" id="PRO_5044012150" description="Secreted protein" evidence="1">
    <location>
        <begin position="22"/>
        <end position="72"/>
    </location>
</feature>
<dbReference type="AlphaFoldDB" id="A0AAV7ID24"/>
<sequence>MIMRTEHDIISVLTMVAFGTCVDVNAVECCTVQELDLDMEECSCLYSRITAIPNGPVLILEKEEKTEWMVLR</sequence>
<gene>
    <name evidence="2" type="ORF">KQX54_020395</name>
</gene>
<reference evidence="2 3" key="1">
    <citation type="journal article" date="2021" name="J. Hered.">
        <title>A chromosome-level genome assembly of the parasitoid wasp, Cotesia glomerata (Hymenoptera: Braconidae).</title>
        <authorList>
            <person name="Pinto B.J."/>
            <person name="Weis J.J."/>
            <person name="Gamble T."/>
            <person name="Ode P.J."/>
            <person name="Paul R."/>
            <person name="Zaspel J.M."/>
        </authorList>
    </citation>
    <scope>NUCLEOTIDE SEQUENCE [LARGE SCALE GENOMIC DNA]</scope>
    <source>
        <strain evidence="2">CgM1</strain>
    </source>
</reference>